<comment type="caution">
    <text evidence="2">The sequence shown here is derived from an EMBL/GenBank/DDBJ whole genome shotgun (WGS) entry which is preliminary data.</text>
</comment>
<feature type="compositionally biased region" description="Basic and acidic residues" evidence="1">
    <location>
        <begin position="83"/>
        <end position="101"/>
    </location>
</feature>
<organism evidence="2 3">
    <name type="scientific">Austropuccinia psidii MF-1</name>
    <dbReference type="NCBI Taxonomy" id="1389203"/>
    <lineage>
        <taxon>Eukaryota</taxon>
        <taxon>Fungi</taxon>
        <taxon>Dikarya</taxon>
        <taxon>Basidiomycota</taxon>
        <taxon>Pucciniomycotina</taxon>
        <taxon>Pucciniomycetes</taxon>
        <taxon>Pucciniales</taxon>
        <taxon>Sphaerophragmiaceae</taxon>
        <taxon>Austropuccinia</taxon>
    </lineage>
</organism>
<sequence length="101" mass="11941">MVITKGWNSTRQFRLLEVRANRITENQATMQAIVEQLTIQDILRFIQAHQEQGKSALQWLHTIKNPTDQWPRVTILHNNRNFPGEDKDTRAKQDHLQPEEE</sequence>
<evidence type="ECO:0000256" key="1">
    <source>
        <dbReference type="SAM" id="MobiDB-lite"/>
    </source>
</evidence>
<protein>
    <submittedName>
        <fullName evidence="2">Uncharacterized protein</fullName>
    </submittedName>
</protein>
<evidence type="ECO:0000313" key="3">
    <source>
        <dbReference type="Proteomes" id="UP000765509"/>
    </source>
</evidence>
<dbReference type="Proteomes" id="UP000765509">
    <property type="component" value="Unassembled WGS sequence"/>
</dbReference>
<name>A0A9Q3Q3C5_9BASI</name>
<accession>A0A9Q3Q3C5</accession>
<evidence type="ECO:0000313" key="2">
    <source>
        <dbReference type="EMBL" id="MBW0583821.1"/>
    </source>
</evidence>
<dbReference type="EMBL" id="AVOT02116113">
    <property type="protein sequence ID" value="MBW0583821.1"/>
    <property type="molecule type" value="Genomic_DNA"/>
</dbReference>
<dbReference type="AlphaFoldDB" id="A0A9Q3Q3C5"/>
<gene>
    <name evidence="2" type="ORF">O181_123536</name>
</gene>
<proteinExistence type="predicted"/>
<reference evidence="2" key="1">
    <citation type="submission" date="2021-03" db="EMBL/GenBank/DDBJ databases">
        <title>Draft genome sequence of rust myrtle Austropuccinia psidii MF-1, a brazilian biotype.</title>
        <authorList>
            <person name="Quecine M.C."/>
            <person name="Pachon D.M.R."/>
            <person name="Bonatelli M.L."/>
            <person name="Correr F.H."/>
            <person name="Franceschini L.M."/>
            <person name="Leite T.F."/>
            <person name="Margarido G.R.A."/>
            <person name="Almeida C.A."/>
            <person name="Ferrarezi J.A."/>
            <person name="Labate C.A."/>
        </authorList>
    </citation>
    <scope>NUCLEOTIDE SEQUENCE</scope>
    <source>
        <strain evidence="2">MF-1</strain>
    </source>
</reference>
<feature type="region of interest" description="Disordered" evidence="1">
    <location>
        <begin position="78"/>
        <end position="101"/>
    </location>
</feature>
<keyword evidence="3" id="KW-1185">Reference proteome</keyword>